<dbReference type="Pfam" id="PF13692">
    <property type="entry name" value="Glyco_trans_1_4"/>
    <property type="match status" value="1"/>
</dbReference>
<keyword evidence="2" id="KW-0808">Transferase</keyword>
<evidence type="ECO:0000313" key="2">
    <source>
        <dbReference type="EMBL" id="GEK45983.1"/>
    </source>
</evidence>
<name>A0A510X3J0_9GAMM</name>
<dbReference type="PANTHER" id="PTHR45947:SF3">
    <property type="entry name" value="SULFOQUINOVOSYL TRANSFERASE SQD2"/>
    <property type="match status" value="1"/>
</dbReference>
<accession>A0A510X3J0</accession>
<dbReference type="CDD" id="cd03814">
    <property type="entry name" value="GT4-like"/>
    <property type="match status" value="1"/>
</dbReference>
<dbReference type="GO" id="GO:0016757">
    <property type="term" value="F:glycosyltransferase activity"/>
    <property type="evidence" value="ECO:0007669"/>
    <property type="project" value="TreeGrafter"/>
</dbReference>
<dbReference type="OrthoDB" id="9802525at2"/>
<dbReference type="AlphaFoldDB" id="A0A510X3J0"/>
<dbReference type="Gene3D" id="3.40.50.2000">
    <property type="entry name" value="Glycogen Phosphorylase B"/>
    <property type="match status" value="2"/>
</dbReference>
<evidence type="ECO:0000259" key="1">
    <source>
        <dbReference type="Pfam" id="PF13439"/>
    </source>
</evidence>
<keyword evidence="3" id="KW-1185">Reference proteome</keyword>
<dbReference type="Proteomes" id="UP000321275">
    <property type="component" value="Unassembled WGS sequence"/>
</dbReference>
<feature type="domain" description="Glycosyltransferase subfamily 4-like N-terminal" evidence="1">
    <location>
        <begin position="14"/>
        <end position="181"/>
    </location>
</feature>
<sequence>MRICLVSETWAPEINGVAHTLGRLSDELLAQGHELQLIRPRPETPGRFPGMQAELQVAGLALPGYRQVRLGWPARRAVLRFWRQQRPEVVYLATEGPLGWAALSAASRLDIPTASGFHTDFDHYAGAYGLGLLKPLVRAGLRRFHNRTGATLVPTPDQAGRLEAQGFARLAVMGRGVDTRRFSPDRRDPALRLAWGAQPHQPVVLHVGRLAKEKNLSLLVRSVRAMQALRPDLVQVIVGDGPQRRALAEQLPEAHFCGFVAPDDLPRHYASADLLLFPSLSETYGNVVPEAMASGLPVVAFDTAAAALLIEEGHNGVGVPAANDEAFIAAACRLCQSPARWGQLGRAARLTVAEQSWSRVAEDFLAVLEGVRRARPAPAHRLPTSVR</sequence>
<dbReference type="Pfam" id="PF13439">
    <property type="entry name" value="Glyco_transf_4"/>
    <property type="match status" value="1"/>
</dbReference>
<evidence type="ECO:0000313" key="3">
    <source>
        <dbReference type="Proteomes" id="UP000321275"/>
    </source>
</evidence>
<gene>
    <name evidence="2" type="ORF">HPA02_02660</name>
</gene>
<dbReference type="InterPro" id="IPR028098">
    <property type="entry name" value="Glyco_trans_4-like_N"/>
</dbReference>
<reference evidence="2 3" key="1">
    <citation type="submission" date="2019-07" db="EMBL/GenBank/DDBJ databases">
        <title>Whole genome shotgun sequence of Halomonas pacifica NBRC 102220.</title>
        <authorList>
            <person name="Hosoyama A."/>
            <person name="Uohara A."/>
            <person name="Ohji S."/>
            <person name="Ichikawa N."/>
        </authorList>
    </citation>
    <scope>NUCLEOTIDE SEQUENCE [LARGE SCALE GENOMIC DNA]</scope>
    <source>
        <strain evidence="2 3">NBRC 102220</strain>
    </source>
</reference>
<comment type="caution">
    <text evidence="2">The sequence shown here is derived from an EMBL/GenBank/DDBJ whole genome shotgun (WGS) entry which is preliminary data.</text>
</comment>
<dbReference type="EMBL" id="BJUK01000002">
    <property type="protein sequence ID" value="GEK45983.1"/>
    <property type="molecule type" value="Genomic_DNA"/>
</dbReference>
<organism evidence="2 3">
    <name type="scientific">Bisbaumannia pacifica</name>
    <dbReference type="NCBI Taxonomy" id="77098"/>
    <lineage>
        <taxon>Bacteria</taxon>
        <taxon>Pseudomonadati</taxon>
        <taxon>Pseudomonadota</taxon>
        <taxon>Gammaproteobacteria</taxon>
        <taxon>Oceanospirillales</taxon>
        <taxon>Halomonadaceae</taxon>
        <taxon>Bisbaumannia</taxon>
    </lineage>
</organism>
<dbReference type="RefSeq" id="WP_146801106.1">
    <property type="nucleotide sequence ID" value="NZ_BJUK01000002.1"/>
</dbReference>
<dbReference type="PANTHER" id="PTHR45947">
    <property type="entry name" value="SULFOQUINOVOSYL TRANSFERASE SQD2"/>
    <property type="match status" value="1"/>
</dbReference>
<proteinExistence type="predicted"/>
<dbReference type="SUPFAM" id="SSF53756">
    <property type="entry name" value="UDP-Glycosyltransferase/glycogen phosphorylase"/>
    <property type="match status" value="1"/>
</dbReference>
<dbReference type="InterPro" id="IPR050194">
    <property type="entry name" value="Glycosyltransferase_grp1"/>
</dbReference>
<protein>
    <submittedName>
        <fullName evidence="2">Glycosyl transferase</fullName>
    </submittedName>
</protein>